<evidence type="ECO:0000259" key="2">
    <source>
        <dbReference type="Pfam" id="PF05699"/>
    </source>
</evidence>
<sequence>MRKNQLIPRSQHPIQKLKVAENSPPFLLMTPIAMGAGIRRAMDQLSFRAELTGWILSSGGEYWHGQQFGTTWISLARDYLSIMGASTSSEQAFSGGGLIITKLRNQLRGNLVEALQVTKVTLRQELIVRKPAPSVQLEEKLDQDDAEESGNMFGINTGEQEIYVRGRS</sequence>
<dbReference type="SUPFAM" id="SSF53098">
    <property type="entry name" value="Ribonuclease H-like"/>
    <property type="match status" value="1"/>
</dbReference>
<reference evidence="3 4" key="1">
    <citation type="journal article" date="2020" name="ISME J.">
        <title>Uncovering the hidden diversity of litter-decomposition mechanisms in mushroom-forming fungi.</title>
        <authorList>
            <person name="Floudas D."/>
            <person name="Bentzer J."/>
            <person name="Ahren D."/>
            <person name="Johansson T."/>
            <person name="Persson P."/>
            <person name="Tunlid A."/>
        </authorList>
    </citation>
    <scope>NUCLEOTIDE SEQUENCE [LARGE SCALE GENOMIC DNA]</scope>
    <source>
        <strain evidence="3 4">CBS 406.79</strain>
    </source>
</reference>
<evidence type="ECO:0000313" key="3">
    <source>
        <dbReference type="EMBL" id="KAF5360238.1"/>
    </source>
</evidence>
<dbReference type="Proteomes" id="UP000518752">
    <property type="component" value="Unassembled WGS sequence"/>
</dbReference>
<dbReference type="AlphaFoldDB" id="A0A8H5G8B1"/>
<protein>
    <recommendedName>
        <fullName evidence="2">HAT C-terminal dimerisation domain-containing protein</fullName>
    </recommendedName>
</protein>
<name>A0A8H5G8B1_9AGAR</name>
<comment type="caution">
    <text evidence="3">The sequence shown here is derived from an EMBL/GenBank/DDBJ whole genome shotgun (WGS) entry which is preliminary data.</text>
</comment>
<feature type="domain" description="HAT C-terminal dimerisation" evidence="2">
    <location>
        <begin position="74"/>
        <end position="119"/>
    </location>
</feature>
<evidence type="ECO:0000256" key="1">
    <source>
        <dbReference type="SAM" id="MobiDB-lite"/>
    </source>
</evidence>
<dbReference type="InterPro" id="IPR012337">
    <property type="entry name" value="RNaseH-like_sf"/>
</dbReference>
<feature type="region of interest" description="Disordered" evidence="1">
    <location>
        <begin position="140"/>
        <end position="160"/>
    </location>
</feature>
<organism evidence="3 4">
    <name type="scientific">Collybiopsis confluens</name>
    <dbReference type="NCBI Taxonomy" id="2823264"/>
    <lineage>
        <taxon>Eukaryota</taxon>
        <taxon>Fungi</taxon>
        <taxon>Dikarya</taxon>
        <taxon>Basidiomycota</taxon>
        <taxon>Agaricomycotina</taxon>
        <taxon>Agaricomycetes</taxon>
        <taxon>Agaricomycetidae</taxon>
        <taxon>Agaricales</taxon>
        <taxon>Marasmiineae</taxon>
        <taxon>Omphalotaceae</taxon>
        <taxon>Collybiopsis</taxon>
    </lineage>
</organism>
<dbReference type="EMBL" id="JAACJN010000215">
    <property type="protein sequence ID" value="KAF5360238.1"/>
    <property type="molecule type" value="Genomic_DNA"/>
</dbReference>
<dbReference type="Pfam" id="PF05699">
    <property type="entry name" value="Dimer_Tnp_hAT"/>
    <property type="match status" value="1"/>
</dbReference>
<gene>
    <name evidence="3" type="ORF">D9757_012884</name>
</gene>
<dbReference type="InterPro" id="IPR008906">
    <property type="entry name" value="HATC_C_dom"/>
</dbReference>
<evidence type="ECO:0000313" key="4">
    <source>
        <dbReference type="Proteomes" id="UP000518752"/>
    </source>
</evidence>
<accession>A0A8H5G8B1</accession>
<keyword evidence="4" id="KW-1185">Reference proteome</keyword>
<proteinExistence type="predicted"/>
<dbReference type="GO" id="GO:0046983">
    <property type="term" value="F:protein dimerization activity"/>
    <property type="evidence" value="ECO:0007669"/>
    <property type="project" value="InterPro"/>
</dbReference>
<dbReference type="OrthoDB" id="3062869at2759"/>